<dbReference type="EMBL" id="CP114063">
    <property type="protein sequence ID" value="WAT24188.1"/>
    <property type="molecule type" value="Genomic_DNA"/>
</dbReference>
<keyword evidence="1" id="KW-1133">Transmembrane helix</keyword>
<protein>
    <submittedName>
        <fullName evidence="2">Uncharacterized protein</fullName>
    </submittedName>
</protein>
<evidence type="ECO:0000256" key="1">
    <source>
        <dbReference type="SAM" id="Phobius"/>
    </source>
</evidence>
<dbReference type="Proteomes" id="UP001164714">
    <property type="component" value="Chromosome"/>
</dbReference>
<evidence type="ECO:0000313" key="2">
    <source>
        <dbReference type="EMBL" id="WAT24188.1"/>
    </source>
</evidence>
<evidence type="ECO:0000313" key="3">
    <source>
        <dbReference type="Proteomes" id="UP001164714"/>
    </source>
</evidence>
<reference evidence="2" key="1">
    <citation type="submission" date="2022-12" db="EMBL/GenBank/DDBJ databases">
        <title>Whole genome sequence analysis of a duck derived balloon bacteium Aerococcus urinaeequi henan2020.</title>
        <authorList>
            <person name="Zhang H."/>
            <person name="Qiao H.X."/>
            <person name="Bian C.Z."/>
            <person name="Shu J.C."/>
        </authorList>
    </citation>
    <scope>NUCLEOTIDE SEQUENCE</scope>
    <source>
        <strain evidence="2">2020-HN-1</strain>
    </source>
</reference>
<keyword evidence="1" id="KW-0812">Transmembrane</keyword>
<feature type="transmembrane region" description="Helical" evidence="1">
    <location>
        <begin position="120"/>
        <end position="138"/>
    </location>
</feature>
<keyword evidence="1" id="KW-0472">Membrane</keyword>
<gene>
    <name evidence="2" type="ORF">OZ415_07990</name>
</gene>
<accession>A0AA47GAH2</accession>
<name>A0AA47GAH2_9LACT</name>
<organism evidence="2 3">
    <name type="scientific">Aerococcus urinaeequi</name>
    <dbReference type="NCBI Taxonomy" id="51665"/>
    <lineage>
        <taxon>Bacteria</taxon>
        <taxon>Bacillati</taxon>
        <taxon>Bacillota</taxon>
        <taxon>Bacilli</taxon>
        <taxon>Lactobacillales</taxon>
        <taxon>Aerococcaceae</taxon>
        <taxon>Aerococcus</taxon>
    </lineage>
</organism>
<proteinExistence type="predicted"/>
<dbReference type="AlphaFoldDB" id="A0AA47GAH2"/>
<sequence length="139" mass="16270">MDKKLWLEGNLPVGYRRELSENSDAVFSLKFDPKEVEKGRRIPIKNIHIDQNTWLKGLIKSIPDEVIYFPYAQHYLSDSPGHYSQIESPEDMINHYQKLDLDTIPDYSSSSLRKLLKTGIIVHTIIVTLLIILFLYQYF</sequence>
<dbReference type="RefSeq" id="WP_268402361.1">
    <property type="nucleotide sequence ID" value="NZ_CP114063.1"/>
</dbReference>